<name>A0A0T6LQ16_WENVI</name>
<evidence type="ECO:0000256" key="1">
    <source>
        <dbReference type="SAM" id="MobiDB-lite"/>
    </source>
</evidence>
<evidence type="ECO:0000313" key="3">
    <source>
        <dbReference type="Proteomes" id="UP000050867"/>
    </source>
</evidence>
<evidence type="ECO:0008006" key="4">
    <source>
        <dbReference type="Google" id="ProtNLM"/>
    </source>
</evidence>
<protein>
    <recommendedName>
        <fullName evidence="4">Helix-turn-helix domain-containing protein</fullName>
    </recommendedName>
</protein>
<dbReference type="AlphaFoldDB" id="A0A0T6LQ16"/>
<proteinExistence type="predicted"/>
<accession>A0A0T6LQ16</accession>
<feature type="region of interest" description="Disordered" evidence="1">
    <location>
        <begin position="97"/>
        <end position="169"/>
    </location>
</feature>
<dbReference type="OrthoDB" id="9178552at2"/>
<evidence type="ECO:0000313" key="2">
    <source>
        <dbReference type="EMBL" id="KRV48072.1"/>
    </source>
</evidence>
<dbReference type="STRING" id="76728.AQ490_26800"/>
<gene>
    <name evidence="2" type="ORF">AQ490_26800</name>
</gene>
<dbReference type="EMBL" id="LLZU01000032">
    <property type="protein sequence ID" value="KRV48072.1"/>
    <property type="molecule type" value="Genomic_DNA"/>
</dbReference>
<dbReference type="eggNOG" id="ENOG5033N5S">
    <property type="taxonomic scope" value="Bacteria"/>
</dbReference>
<dbReference type="RefSeq" id="WP_018386233.1">
    <property type="nucleotide sequence ID" value="NZ_LLZU01000032.1"/>
</dbReference>
<dbReference type="Proteomes" id="UP000050867">
    <property type="component" value="Unassembled WGS sequence"/>
</dbReference>
<organism evidence="2 3">
    <name type="scientific">Wenjunlia vitaminophila</name>
    <name type="common">Streptomyces vitaminophilus</name>
    <dbReference type="NCBI Taxonomy" id="76728"/>
    <lineage>
        <taxon>Bacteria</taxon>
        <taxon>Bacillati</taxon>
        <taxon>Actinomycetota</taxon>
        <taxon>Actinomycetes</taxon>
        <taxon>Kitasatosporales</taxon>
        <taxon>Streptomycetaceae</taxon>
        <taxon>Wenjunlia</taxon>
    </lineage>
</organism>
<comment type="caution">
    <text evidence="2">The sequence shown here is derived from an EMBL/GenBank/DDBJ whole genome shotgun (WGS) entry which is preliminary data.</text>
</comment>
<keyword evidence="3" id="KW-1185">Reference proteome</keyword>
<reference evidence="2 3" key="1">
    <citation type="submission" date="2015-10" db="EMBL/GenBank/DDBJ databases">
        <title>Draft genome sequence of pyrrolomycin-producing Streptomyces vitaminophilus.</title>
        <authorList>
            <person name="Graham D.E."/>
            <person name="Mahan K.M."/>
            <person name="Klingeman D.M."/>
            <person name="Hettich R.L."/>
            <person name="Parry R.J."/>
        </authorList>
    </citation>
    <scope>NUCLEOTIDE SEQUENCE [LARGE SCALE GENOMIC DNA]</scope>
    <source>
        <strain evidence="2 3">ATCC 31673</strain>
    </source>
</reference>
<sequence length="315" mass="34196">MHIHRSAHSSGFTVLPNTLLQDRRLSYTARGLLVDLLSRPDGWSEDGRHMADTSPQGRLTVAKALRELRDLGYYRVDKVRRGDGTFLSEAHAYDVPQAAPDLTRPGPGAPIPDDPGAKPVKNREKEPSLPGQRTSLPEPRGLAAWTGGGKEPPTAKTLPAHPSRPTDGVPQEAVATLFRVLRPEPRLRLGTVEALALAPLVRPWLERGYGQRDLAEALLGGLPERVHCAPALLRDRLTRKLPPARLPSAPAKPRWHECGRCARPIPHEGICRACAGLGDRPDDGADRARVAARGRAKVRAALLADRSGLRTASRA</sequence>